<dbReference type="Pfam" id="PF04183">
    <property type="entry name" value="IucA_IucC"/>
    <property type="match status" value="1"/>
</dbReference>
<evidence type="ECO:0000259" key="4">
    <source>
        <dbReference type="Pfam" id="PF06276"/>
    </source>
</evidence>
<sequence length="498" mass="51873">MPQTAAERTVLAQLLAVRPESADAYTAALPGARAAVLGRLWRGLVYEPLSWVARREGGVLELADGRRLVGPPCDPYAVPGAGSSAGGAPALTLDGVRLRHPGELARALGFAAFARELDGSAASLALSRAAAPPAGAGRPDGGAWAWEQAVVDGHPYHPCCRHRPGFGVAEELAYAPEHRPLVRLALAPVMRTRARVSGEWPAELRDGRRLLIPVHPWQAAHVLTRTALTDGFDAHPLMALRTLAPAHSPRLHVKTALSARLTSSVRDISTGSIDSAAAVSALVADLAARLGGLLHVTRNLGAASAGRPELAAVVREAPEVYADAAAGEYVVPLAALAPQPPDRVAELARLALPVCLRLLGLGVALEAHGQNLLAVLGPDGRPRRLVYRDLADIRVSPARLARHGLTAPVLPARMLTDDPAALRRKLFGSLVAGALGPLAGSREVLRTALAAATAGLEPGADLTALRTRPLPVKALTLMRLDAGGAGGDRWTELPGPFG</sequence>
<name>A0ABW2G9P2_9ACTN</name>
<keyword evidence="6" id="KW-1185">Reference proteome</keyword>
<dbReference type="InterPro" id="IPR037455">
    <property type="entry name" value="LucA/IucC-like"/>
</dbReference>
<dbReference type="RefSeq" id="WP_386412167.1">
    <property type="nucleotide sequence ID" value="NZ_JBHSZO010000005.1"/>
</dbReference>
<dbReference type="InterPro" id="IPR022770">
    <property type="entry name" value="IucA/IucC-like_C"/>
</dbReference>
<dbReference type="PANTHER" id="PTHR34384">
    <property type="entry name" value="L-2,3-DIAMINOPROPANOATE--CITRATE LIGASE"/>
    <property type="match status" value="1"/>
</dbReference>
<evidence type="ECO:0000256" key="2">
    <source>
        <dbReference type="ARBA" id="ARBA00007832"/>
    </source>
</evidence>
<dbReference type="PANTHER" id="PTHR34384:SF5">
    <property type="entry name" value="L-2,3-DIAMINOPROPANOATE--CITRATE LIGASE"/>
    <property type="match status" value="1"/>
</dbReference>
<dbReference type="InterPro" id="IPR007310">
    <property type="entry name" value="Aerobactin_biosyn_IucA/IucC_N"/>
</dbReference>
<dbReference type="Proteomes" id="UP001596413">
    <property type="component" value="Unassembled WGS sequence"/>
</dbReference>
<organism evidence="5 6">
    <name type="scientific">Streptomyces polyrhachis</name>
    <dbReference type="NCBI Taxonomy" id="1282885"/>
    <lineage>
        <taxon>Bacteria</taxon>
        <taxon>Bacillati</taxon>
        <taxon>Actinomycetota</taxon>
        <taxon>Actinomycetes</taxon>
        <taxon>Kitasatosporales</taxon>
        <taxon>Streptomycetaceae</taxon>
        <taxon>Streptomyces</taxon>
    </lineage>
</organism>
<reference evidence="6" key="1">
    <citation type="journal article" date="2019" name="Int. J. Syst. Evol. Microbiol.">
        <title>The Global Catalogue of Microorganisms (GCM) 10K type strain sequencing project: providing services to taxonomists for standard genome sequencing and annotation.</title>
        <authorList>
            <consortium name="The Broad Institute Genomics Platform"/>
            <consortium name="The Broad Institute Genome Sequencing Center for Infectious Disease"/>
            <person name="Wu L."/>
            <person name="Ma J."/>
        </authorList>
    </citation>
    <scope>NUCLEOTIDE SEQUENCE [LARGE SCALE GENOMIC DNA]</scope>
    <source>
        <strain evidence="6">CGMCC 1.13681</strain>
    </source>
</reference>
<gene>
    <name evidence="5" type="ORF">ACFQLX_04550</name>
</gene>
<dbReference type="Gene3D" id="6.10.250.3370">
    <property type="match status" value="1"/>
</dbReference>
<comment type="similarity">
    <text evidence="2">Belongs to the IucA/IucC family.</text>
</comment>
<evidence type="ECO:0000259" key="3">
    <source>
        <dbReference type="Pfam" id="PF04183"/>
    </source>
</evidence>
<comment type="caution">
    <text evidence="5">The sequence shown here is derived from an EMBL/GenBank/DDBJ whole genome shotgun (WGS) entry which is preliminary data.</text>
</comment>
<feature type="domain" description="Aerobactin siderophore biosynthesis IucA/IucC-like C-terminal" evidence="4">
    <location>
        <begin position="347"/>
        <end position="439"/>
    </location>
</feature>
<protein>
    <submittedName>
        <fullName evidence="5">IucA/IucC family protein</fullName>
    </submittedName>
</protein>
<dbReference type="EMBL" id="JBHSZO010000005">
    <property type="protein sequence ID" value="MFC7217445.1"/>
    <property type="molecule type" value="Genomic_DNA"/>
</dbReference>
<evidence type="ECO:0000313" key="5">
    <source>
        <dbReference type="EMBL" id="MFC7217445.1"/>
    </source>
</evidence>
<evidence type="ECO:0000313" key="6">
    <source>
        <dbReference type="Proteomes" id="UP001596413"/>
    </source>
</evidence>
<accession>A0ABW2G9P2</accession>
<proteinExistence type="inferred from homology"/>
<dbReference type="Gene3D" id="1.10.510.40">
    <property type="match status" value="1"/>
</dbReference>
<feature type="domain" description="Aerobactin siderophore biosynthesis IucA/IucC N-terminal" evidence="3">
    <location>
        <begin position="145"/>
        <end position="337"/>
    </location>
</feature>
<dbReference type="Pfam" id="PF06276">
    <property type="entry name" value="FhuF"/>
    <property type="match status" value="1"/>
</dbReference>
<evidence type="ECO:0000256" key="1">
    <source>
        <dbReference type="ARBA" id="ARBA00004924"/>
    </source>
</evidence>
<comment type="pathway">
    <text evidence="1">Siderophore biosynthesis.</text>
</comment>